<dbReference type="InterPro" id="IPR003346">
    <property type="entry name" value="Transposase_20"/>
</dbReference>
<accession>A0A518AMR6</accession>
<gene>
    <name evidence="5" type="ORF">Pan181_21980</name>
</gene>
<evidence type="ECO:0000313" key="5">
    <source>
        <dbReference type="EMBL" id="QDU55996.1"/>
    </source>
</evidence>
<feature type="domain" description="Transposase IS110-like N-terminal" evidence="3">
    <location>
        <begin position="10"/>
        <end position="149"/>
    </location>
</feature>
<sequence length="317" mass="35733">MENSLQSTWIGVDVAKRHWDVVVAGQTQVHHFPADQEGCQQLQQLLAQHQVTHACLEATGGYERMLADFLREQGIVVSIANPRQIRDFARVQGQLAKTDRLDALVIARYAVLMQPKKTKKPSENERKLGSLRTRRQQVSDALTREKNRLGTQHDDLVRQSIEEAIDFYQRQLEQLDQQIQQLLQADDQFRERSALLTSVPGVGATTAAALIAHLPELGSLNRGEASRLAGLAPINRDSGTLRGKRMIGGGRAVVRKMLYMPTLVATKHNRVIREHYQQLLQRGKAKMIALTACMRKLLLILNAMIKTNSTWNDPRET</sequence>
<feature type="region of interest" description="Disordered" evidence="2">
    <location>
        <begin position="117"/>
        <end position="137"/>
    </location>
</feature>
<keyword evidence="6" id="KW-1185">Reference proteome</keyword>
<keyword evidence="1" id="KW-0175">Coiled coil</keyword>
<dbReference type="OrthoDB" id="263899at2"/>
<dbReference type="InterPro" id="IPR047650">
    <property type="entry name" value="Transpos_IS110"/>
</dbReference>
<evidence type="ECO:0000259" key="3">
    <source>
        <dbReference type="Pfam" id="PF01548"/>
    </source>
</evidence>
<dbReference type="EMBL" id="CP036278">
    <property type="protein sequence ID" value="QDU55996.1"/>
    <property type="molecule type" value="Genomic_DNA"/>
</dbReference>
<proteinExistence type="predicted"/>
<feature type="coiled-coil region" evidence="1">
    <location>
        <begin position="158"/>
        <end position="192"/>
    </location>
</feature>
<evidence type="ECO:0000256" key="1">
    <source>
        <dbReference type="SAM" id="Coils"/>
    </source>
</evidence>
<reference evidence="5 6" key="1">
    <citation type="submission" date="2019-02" db="EMBL/GenBank/DDBJ databases">
        <title>Deep-cultivation of Planctomycetes and their phenomic and genomic characterization uncovers novel biology.</title>
        <authorList>
            <person name="Wiegand S."/>
            <person name="Jogler M."/>
            <person name="Boedeker C."/>
            <person name="Pinto D."/>
            <person name="Vollmers J."/>
            <person name="Rivas-Marin E."/>
            <person name="Kohn T."/>
            <person name="Peeters S.H."/>
            <person name="Heuer A."/>
            <person name="Rast P."/>
            <person name="Oberbeckmann S."/>
            <person name="Bunk B."/>
            <person name="Jeske O."/>
            <person name="Meyerdierks A."/>
            <person name="Storesund J.E."/>
            <person name="Kallscheuer N."/>
            <person name="Luecker S."/>
            <person name="Lage O.M."/>
            <person name="Pohl T."/>
            <person name="Merkel B.J."/>
            <person name="Hornburger P."/>
            <person name="Mueller R.-W."/>
            <person name="Bruemmer F."/>
            <person name="Labrenz M."/>
            <person name="Spormann A.M."/>
            <person name="Op den Camp H."/>
            <person name="Overmann J."/>
            <person name="Amann R."/>
            <person name="Jetten M.S.M."/>
            <person name="Mascher T."/>
            <person name="Medema M.H."/>
            <person name="Devos D.P."/>
            <person name="Kaster A.-K."/>
            <person name="Ovreas L."/>
            <person name="Rohde M."/>
            <person name="Galperin M.Y."/>
            <person name="Jogler C."/>
        </authorList>
    </citation>
    <scope>NUCLEOTIDE SEQUENCE [LARGE SCALE GENOMIC DNA]</scope>
    <source>
        <strain evidence="5 6">Pan181</strain>
    </source>
</reference>
<protein>
    <submittedName>
        <fullName evidence="5">Transposase</fullName>
    </submittedName>
</protein>
<dbReference type="Pfam" id="PF01548">
    <property type="entry name" value="DEDD_Tnp_IS110"/>
    <property type="match status" value="1"/>
</dbReference>
<evidence type="ECO:0000256" key="2">
    <source>
        <dbReference type="SAM" id="MobiDB-lite"/>
    </source>
</evidence>
<evidence type="ECO:0000259" key="4">
    <source>
        <dbReference type="Pfam" id="PF02371"/>
    </source>
</evidence>
<name>A0A518AMR6_9BACT</name>
<feature type="domain" description="Transposase IS116/IS110/IS902 C-terminal" evidence="4">
    <location>
        <begin position="194"/>
        <end position="277"/>
    </location>
</feature>
<dbReference type="GO" id="GO:0003677">
    <property type="term" value="F:DNA binding"/>
    <property type="evidence" value="ECO:0007669"/>
    <property type="project" value="InterPro"/>
</dbReference>
<dbReference type="AlphaFoldDB" id="A0A518AMR6"/>
<dbReference type="KEGG" id="amuc:Pan181_21980"/>
<dbReference type="Proteomes" id="UP000315750">
    <property type="component" value="Chromosome"/>
</dbReference>
<dbReference type="GO" id="GO:0006313">
    <property type="term" value="P:DNA transposition"/>
    <property type="evidence" value="ECO:0007669"/>
    <property type="project" value="InterPro"/>
</dbReference>
<dbReference type="InterPro" id="IPR002525">
    <property type="entry name" value="Transp_IS110-like_N"/>
</dbReference>
<dbReference type="Pfam" id="PF02371">
    <property type="entry name" value="Transposase_20"/>
    <property type="match status" value="1"/>
</dbReference>
<dbReference type="PANTHER" id="PTHR33055">
    <property type="entry name" value="TRANSPOSASE FOR INSERTION SEQUENCE ELEMENT IS1111A"/>
    <property type="match status" value="1"/>
</dbReference>
<dbReference type="RefSeq" id="WP_145246769.1">
    <property type="nucleotide sequence ID" value="NZ_CP036278.1"/>
</dbReference>
<evidence type="ECO:0000313" key="6">
    <source>
        <dbReference type="Proteomes" id="UP000315750"/>
    </source>
</evidence>
<dbReference type="GO" id="GO:0004803">
    <property type="term" value="F:transposase activity"/>
    <property type="evidence" value="ECO:0007669"/>
    <property type="project" value="InterPro"/>
</dbReference>
<dbReference type="PANTHER" id="PTHR33055:SF13">
    <property type="entry name" value="TRANSPOSASE"/>
    <property type="match status" value="1"/>
</dbReference>
<organism evidence="5 6">
    <name type="scientific">Aeoliella mucimassa</name>
    <dbReference type="NCBI Taxonomy" id="2527972"/>
    <lineage>
        <taxon>Bacteria</taxon>
        <taxon>Pseudomonadati</taxon>
        <taxon>Planctomycetota</taxon>
        <taxon>Planctomycetia</taxon>
        <taxon>Pirellulales</taxon>
        <taxon>Lacipirellulaceae</taxon>
        <taxon>Aeoliella</taxon>
    </lineage>
</organism>